<comment type="caution">
    <text evidence="2">The sequence shown here is derived from an EMBL/GenBank/DDBJ whole genome shotgun (WGS) entry which is preliminary data.</text>
</comment>
<feature type="region of interest" description="Disordered" evidence="1">
    <location>
        <begin position="1"/>
        <end position="26"/>
    </location>
</feature>
<feature type="region of interest" description="Disordered" evidence="1">
    <location>
        <begin position="171"/>
        <end position="206"/>
    </location>
</feature>
<evidence type="ECO:0000313" key="2">
    <source>
        <dbReference type="EMBL" id="TKW55716.1"/>
    </source>
</evidence>
<dbReference type="EMBL" id="PJEX01000089">
    <property type="protein sequence ID" value="TKW55716.1"/>
    <property type="molecule type" value="Genomic_DNA"/>
</dbReference>
<reference evidence="2 3" key="1">
    <citation type="journal article" date="2019" name="PLoS ONE">
        <title>Comparative genome analysis indicates high evolutionary potential of pathogenicity genes in Colletotrichum tanaceti.</title>
        <authorList>
            <person name="Lelwala R.V."/>
            <person name="Korhonen P.K."/>
            <person name="Young N.D."/>
            <person name="Scott J.B."/>
            <person name="Ades P.A."/>
            <person name="Gasser R.B."/>
            <person name="Taylor P.W.J."/>
        </authorList>
    </citation>
    <scope>NUCLEOTIDE SEQUENCE [LARGE SCALE GENOMIC DNA]</scope>
    <source>
        <strain evidence="2">BRIP57314</strain>
    </source>
</reference>
<proteinExistence type="predicted"/>
<protein>
    <submittedName>
        <fullName evidence="2">Uncharacterized protein</fullName>
    </submittedName>
</protein>
<keyword evidence="3" id="KW-1185">Reference proteome</keyword>
<feature type="compositionally biased region" description="Polar residues" evidence="1">
    <location>
        <begin position="7"/>
        <end position="25"/>
    </location>
</feature>
<feature type="compositionally biased region" description="Basic and acidic residues" evidence="1">
    <location>
        <begin position="184"/>
        <end position="194"/>
    </location>
</feature>
<name>A0A4V6DH95_9PEZI</name>
<dbReference type="AlphaFoldDB" id="A0A4V6DH95"/>
<accession>A0A4V6DH95</accession>
<sequence length="267" mass="28186">MPLGVDPSTTPRDGTSHDPFQQDSGRLSLRFMGEKVDSASEPIVINPTMENLEFGTKAVRGMPLGVDPGASRSGTIHEPFQHDSSRFRGQSVDAASEPIVINPKIGNLEFGTKAVRGMPLSVDPSITHGGSIHEPFQHDSSRFRGQSVDAANETIVAHTIGLKTGTEAGRGIALGVDPSTTPRDGTKDDPKDDPIGIQHDGSRPRGIVGSRAAAAYQGLDGTTPRYGATHGALQGDAGRFRGEKAESVNHTEVTTHKVKTGTKVILV</sequence>
<organism evidence="2 3">
    <name type="scientific">Colletotrichum tanaceti</name>
    <dbReference type="NCBI Taxonomy" id="1306861"/>
    <lineage>
        <taxon>Eukaryota</taxon>
        <taxon>Fungi</taxon>
        <taxon>Dikarya</taxon>
        <taxon>Ascomycota</taxon>
        <taxon>Pezizomycotina</taxon>
        <taxon>Sordariomycetes</taxon>
        <taxon>Hypocreomycetidae</taxon>
        <taxon>Glomerellales</taxon>
        <taxon>Glomerellaceae</taxon>
        <taxon>Colletotrichum</taxon>
        <taxon>Colletotrichum destructivum species complex</taxon>
    </lineage>
</organism>
<evidence type="ECO:0000256" key="1">
    <source>
        <dbReference type="SAM" id="MobiDB-lite"/>
    </source>
</evidence>
<evidence type="ECO:0000313" key="3">
    <source>
        <dbReference type="Proteomes" id="UP000310108"/>
    </source>
</evidence>
<dbReference type="Proteomes" id="UP000310108">
    <property type="component" value="Unassembled WGS sequence"/>
</dbReference>
<gene>
    <name evidence="2" type="ORF">CTA1_9857</name>
</gene>